<feature type="domain" description="Fe/B12 periplasmic-binding" evidence="2">
    <location>
        <begin position="75"/>
        <end position="319"/>
    </location>
</feature>
<dbReference type="CDD" id="cd01143">
    <property type="entry name" value="YvrC"/>
    <property type="match status" value="1"/>
</dbReference>
<keyword evidence="1" id="KW-0732">Signal</keyword>
<dbReference type="InterPro" id="IPR054828">
    <property type="entry name" value="Vit_B12_bind_prot"/>
</dbReference>
<evidence type="ECO:0000313" key="3">
    <source>
        <dbReference type="EMBL" id="OLV17444.1"/>
    </source>
</evidence>
<dbReference type="NCBIfam" id="NF038402">
    <property type="entry name" value="TroA_like"/>
    <property type="match status" value="1"/>
</dbReference>
<dbReference type="eggNOG" id="COG0614">
    <property type="taxonomic scope" value="Bacteria"/>
</dbReference>
<gene>
    <name evidence="3" type="ORF">BOO71_0008830</name>
</gene>
<dbReference type="EMBL" id="MSTI01000100">
    <property type="protein sequence ID" value="OLV17444.1"/>
    <property type="molecule type" value="Genomic_DNA"/>
</dbReference>
<comment type="caution">
    <text evidence="3">The sequence shown here is derived from an EMBL/GenBank/DDBJ whole genome shotgun (WGS) entry which is preliminary data.</text>
</comment>
<dbReference type="InterPro" id="IPR002491">
    <property type="entry name" value="ABC_transptr_periplasmic_BD"/>
</dbReference>
<dbReference type="STRING" id="249408.BOO71_0008830"/>
<sequence>MRGPLCFWPSAADDSTFRPNFRGGFSMREGGQGATMKSILTLTFALASLAGATTYPLTLTDDLGRKVTLKAEPQRIVSMLPSDSETLCAIGACDKLVGVDDYSDYPQQVTKLPKMGGLYDPKIEAIVGQRPDLVLVSKYGKIAESLTQAGITVIAVNPETYEEVFSKTLVLGKIVNREAQAKNLVTGMRRDIAKIEILTKNAVKKPTAYYEVDPTPYSIGPNSFMGVLLTKAGARNIIPASMGDFPKVDPEFIVKANPQFILGVDAKTAAARPGWSSMTAIKSGKAMALPKGLDTIFSRPGPRMPLALAQMAKIIHPELFK</sequence>
<keyword evidence="4" id="KW-1185">Reference proteome</keyword>
<reference evidence="3 4" key="1">
    <citation type="submission" date="2017-01" db="EMBL/GenBank/DDBJ databases">
        <title>Genome Analysis of Deinococcus marmoris KOPRI26562.</title>
        <authorList>
            <person name="Kim J.H."/>
            <person name="Oh H.-M."/>
        </authorList>
    </citation>
    <scope>NUCLEOTIDE SEQUENCE [LARGE SCALE GENOMIC DNA]</scope>
    <source>
        <strain evidence="3 4">KOPRI26562</strain>
    </source>
</reference>
<evidence type="ECO:0000259" key="2">
    <source>
        <dbReference type="PROSITE" id="PS50983"/>
    </source>
</evidence>
<dbReference type="AlphaFoldDB" id="A0A1U7NX08"/>
<dbReference type="Proteomes" id="UP000186607">
    <property type="component" value="Unassembled WGS sequence"/>
</dbReference>
<protein>
    <submittedName>
        <fullName evidence="3">Vitamin B12 ABC transporter, B12-binding component BtuF</fullName>
    </submittedName>
</protein>
<dbReference type="GO" id="GO:0071281">
    <property type="term" value="P:cellular response to iron ion"/>
    <property type="evidence" value="ECO:0007669"/>
    <property type="project" value="TreeGrafter"/>
</dbReference>
<dbReference type="InterPro" id="IPR050902">
    <property type="entry name" value="ABC_Transporter_SBP"/>
</dbReference>
<accession>A0A1U7NX08</accession>
<proteinExistence type="predicted"/>
<evidence type="ECO:0000256" key="1">
    <source>
        <dbReference type="ARBA" id="ARBA00022729"/>
    </source>
</evidence>
<dbReference type="Gene3D" id="3.40.50.1980">
    <property type="entry name" value="Nitrogenase molybdenum iron protein domain"/>
    <property type="match status" value="2"/>
</dbReference>
<dbReference type="PROSITE" id="PS50983">
    <property type="entry name" value="FE_B12_PBP"/>
    <property type="match status" value="1"/>
</dbReference>
<dbReference type="SUPFAM" id="SSF53807">
    <property type="entry name" value="Helical backbone' metal receptor"/>
    <property type="match status" value="1"/>
</dbReference>
<dbReference type="Pfam" id="PF01497">
    <property type="entry name" value="Peripla_BP_2"/>
    <property type="match status" value="1"/>
</dbReference>
<name>A0A1U7NX08_9DEIO</name>
<dbReference type="PANTHER" id="PTHR30535">
    <property type="entry name" value="VITAMIN B12-BINDING PROTEIN"/>
    <property type="match status" value="1"/>
</dbReference>
<organism evidence="3 4">
    <name type="scientific">Deinococcus marmoris</name>
    <dbReference type="NCBI Taxonomy" id="249408"/>
    <lineage>
        <taxon>Bacteria</taxon>
        <taxon>Thermotogati</taxon>
        <taxon>Deinococcota</taxon>
        <taxon>Deinococci</taxon>
        <taxon>Deinococcales</taxon>
        <taxon>Deinococcaceae</taxon>
        <taxon>Deinococcus</taxon>
    </lineage>
</organism>
<evidence type="ECO:0000313" key="4">
    <source>
        <dbReference type="Proteomes" id="UP000186607"/>
    </source>
</evidence>
<dbReference type="PANTHER" id="PTHR30535:SF34">
    <property type="entry name" value="MOLYBDATE-BINDING PROTEIN MOLA"/>
    <property type="match status" value="1"/>
</dbReference>